<organism evidence="7 8">
    <name type="scientific">Hucho hucho</name>
    <name type="common">huchen</name>
    <dbReference type="NCBI Taxonomy" id="62062"/>
    <lineage>
        <taxon>Eukaryota</taxon>
        <taxon>Metazoa</taxon>
        <taxon>Chordata</taxon>
        <taxon>Craniata</taxon>
        <taxon>Vertebrata</taxon>
        <taxon>Euteleostomi</taxon>
        <taxon>Actinopterygii</taxon>
        <taxon>Neopterygii</taxon>
        <taxon>Teleostei</taxon>
        <taxon>Protacanthopterygii</taxon>
        <taxon>Salmoniformes</taxon>
        <taxon>Salmonidae</taxon>
        <taxon>Salmoninae</taxon>
        <taxon>Hucho</taxon>
    </lineage>
</organism>
<dbReference type="SUPFAM" id="SSF50494">
    <property type="entry name" value="Trypsin-like serine proteases"/>
    <property type="match status" value="1"/>
</dbReference>
<dbReference type="Proteomes" id="UP000314982">
    <property type="component" value="Unassembled WGS sequence"/>
</dbReference>
<dbReference type="PROSITE" id="PS00135">
    <property type="entry name" value="TRYPSIN_SER"/>
    <property type="match status" value="1"/>
</dbReference>
<comment type="similarity">
    <text evidence="5">Belongs to the peptidase S1 family. CLIP subfamily.</text>
</comment>
<evidence type="ECO:0000259" key="6">
    <source>
        <dbReference type="PROSITE" id="PS50240"/>
    </source>
</evidence>
<sequence>CVSSWVLGGLYGLVCVQPDTWRSIWVSVCPARYHGGLYGLVCVQPGTWRSIWVSVCPAGYLEQNSKNVLKRNLRQVISHPYYNSYTFDNDMALMELDSPVTFSDYIRPICLPSPQHTFPQGNSVWITGWGATREGGSGASVLQKAQVRIINGTVCNRLMGGQITSRMTCAGVLTGGVDACQGDSGGPLSSPGTGHMFLAGVVSWGDGCARRDKPGIYTTVTKFRGWIKEKTGPMCSVACLS</sequence>
<reference evidence="8" key="1">
    <citation type="submission" date="2018-06" db="EMBL/GenBank/DDBJ databases">
        <title>Genome assembly of Danube salmon.</title>
        <authorList>
            <person name="Macqueen D.J."/>
            <person name="Gundappa M.K."/>
        </authorList>
    </citation>
    <scope>NUCLEOTIDE SEQUENCE [LARGE SCALE GENOMIC DNA]</scope>
</reference>
<dbReference type="AlphaFoldDB" id="A0A4W5KGB2"/>
<name>A0A4W5KGB2_9TELE</name>
<dbReference type="Gene3D" id="2.40.10.10">
    <property type="entry name" value="Trypsin-like serine proteases"/>
    <property type="match status" value="2"/>
</dbReference>
<evidence type="ECO:0000256" key="4">
    <source>
        <dbReference type="ARBA" id="ARBA00023157"/>
    </source>
</evidence>
<keyword evidence="4" id="KW-1015">Disulfide bond</keyword>
<dbReference type="Pfam" id="PF00089">
    <property type="entry name" value="Trypsin"/>
    <property type="match status" value="1"/>
</dbReference>
<reference evidence="7" key="2">
    <citation type="submission" date="2025-08" db="UniProtKB">
        <authorList>
            <consortium name="Ensembl"/>
        </authorList>
    </citation>
    <scope>IDENTIFICATION</scope>
</reference>
<dbReference type="FunFam" id="2.40.10.10:FF:000002">
    <property type="entry name" value="Transmembrane protease serine"/>
    <property type="match status" value="1"/>
</dbReference>
<evidence type="ECO:0000256" key="2">
    <source>
        <dbReference type="ARBA" id="ARBA00022801"/>
    </source>
</evidence>
<evidence type="ECO:0000256" key="5">
    <source>
        <dbReference type="ARBA" id="ARBA00024195"/>
    </source>
</evidence>
<dbReference type="Ensembl" id="ENSHHUT00000016642.1">
    <property type="protein sequence ID" value="ENSHHUP00000016078.1"/>
    <property type="gene ID" value="ENSHHUG00000009984.1"/>
</dbReference>
<keyword evidence="1" id="KW-0645">Protease</keyword>
<protein>
    <recommendedName>
        <fullName evidence="6">Peptidase S1 domain-containing protein</fullName>
    </recommendedName>
</protein>
<dbReference type="InterPro" id="IPR001314">
    <property type="entry name" value="Peptidase_S1A"/>
</dbReference>
<dbReference type="SMART" id="SM00020">
    <property type="entry name" value="Tryp_SPc"/>
    <property type="match status" value="1"/>
</dbReference>
<dbReference type="GO" id="GO:0006508">
    <property type="term" value="P:proteolysis"/>
    <property type="evidence" value="ECO:0007669"/>
    <property type="project" value="UniProtKB-KW"/>
</dbReference>
<evidence type="ECO:0000256" key="3">
    <source>
        <dbReference type="ARBA" id="ARBA00022825"/>
    </source>
</evidence>
<feature type="domain" description="Peptidase S1" evidence="6">
    <location>
        <begin position="1"/>
        <end position="232"/>
    </location>
</feature>
<dbReference type="CDD" id="cd00190">
    <property type="entry name" value="Tryp_SPc"/>
    <property type="match status" value="1"/>
</dbReference>
<dbReference type="PANTHER" id="PTHR24252">
    <property type="entry name" value="ACROSIN-RELATED"/>
    <property type="match status" value="1"/>
</dbReference>
<dbReference type="PROSITE" id="PS50240">
    <property type="entry name" value="TRYPSIN_DOM"/>
    <property type="match status" value="1"/>
</dbReference>
<keyword evidence="2" id="KW-0378">Hydrolase</keyword>
<keyword evidence="3" id="KW-0720">Serine protease</keyword>
<evidence type="ECO:0000313" key="7">
    <source>
        <dbReference type="Ensembl" id="ENSHHUP00000016078.1"/>
    </source>
</evidence>
<evidence type="ECO:0000313" key="8">
    <source>
        <dbReference type="Proteomes" id="UP000314982"/>
    </source>
</evidence>
<dbReference type="InterPro" id="IPR043504">
    <property type="entry name" value="Peptidase_S1_PA_chymotrypsin"/>
</dbReference>
<dbReference type="PANTHER" id="PTHR24252:SF17">
    <property type="entry name" value="SUPPRESSOR OF TUMORIGENICITY 14 PROTEIN HOMOLOG-RELATED"/>
    <property type="match status" value="1"/>
</dbReference>
<evidence type="ECO:0000256" key="1">
    <source>
        <dbReference type="ARBA" id="ARBA00022670"/>
    </source>
</evidence>
<dbReference type="STRING" id="62062.ENSHHUP00000016078"/>
<dbReference type="GO" id="GO:0004252">
    <property type="term" value="F:serine-type endopeptidase activity"/>
    <property type="evidence" value="ECO:0007669"/>
    <property type="project" value="InterPro"/>
</dbReference>
<dbReference type="InterPro" id="IPR009003">
    <property type="entry name" value="Peptidase_S1_PA"/>
</dbReference>
<reference evidence="7" key="3">
    <citation type="submission" date="2025-09" db="UniProtKB">
        <authorList>
            <consortium name="Ensembl"/>
        </authorList>
    </citation>
    <scope>IDENTIFICATION</scope>
</reference>
<dbReference type="InterPro" id="IPR001254">
    <property type="entry name" value="Trypsin_dom"/>
</dbReference>
<proteinExistence type="inferred from homology"/>
<accession>A0A4W5KGB2</accession>
<dbReference type="InterPro" id="IPR033116">
    <property type="entry name" value="TRYPSIN_SER"/>
</dbReference>
<dbReference type="GeneTree" id="ENSGT00940000164481"/>
<dbReference type="PRINTS" id="PR00722">
    <property type="entry name" value="CHYMOTRYPSIN"/>
</dbReference>
<keyword evidence="8" id="KW-1185">Reference proteome</keyword>